<gene>
    <name evidence="1" type="ORF">O6H91_13G003400</name>
</gene>
<dbReference type="Proteomes" id="UP001162992">
    <property type="component" value="Chromosome 13"/>
</dbReference>
<evidence type="ECO:0000313" key="2">
    <source>
        <dbReference type="Proteomes" id="UP001162992"/>
    </source>
</evidence>
<sequence>MLLKMNQVFSQVPKRSSTWSKLFSVILVVLAAVLSIWSVLGQPFLFHHIACGSVIALTLCYRVEASSFLRKCTHVSISLKGSKIFDLREDAFSRSFFNRNIERAFSEVEITPASKSSAVKNSYEEVHMSLGCKNQDKKQGLWCENGSLVEPSVKSSHARDLVHSISLEHSAIQRLVPFPTDHEYSLNFKFSNSATAQQAFQIVERRDKLLRCCDRNIHNVDTQCPTHQFPCLMEFWRRKEQAILSTRSNSLPSRNYHKQRGFMANMN</sequence>
<reference evidence="2" key="1">
    <citation type="journal article" date="2024" name="Proc. Natl. Acad. Sci. U.S.A.">
        <title>Extraordinary preservation of gene collinearity over three hundred million years revealed in homosporous lycophytes.</title>
        <authorList>
            <person name="Li C."/>
            <person name="Wickell D."/>
            <person name="Kuo L.Y."/>
            <person name="Chen X."/>
            <person name="Nie B."/>
            <person name="Liao X."/>
            <person name="Peng D."/>
            <person name="Ji J."/>
            <person name="Jenkins J."/>
            <person name="Williams M."/>
            <person name="Shu S."/>
            <person name="Plott C."/>
            <person name="Barry K."/>
            <person name="Rajasekar S."/>
            <person name="Grimwood J."/>
            <person name="Han X."/>
            <person name="Sun S."/>
            <person name="Hou Z."/>
            <person name="He W."/>
            <person name="Dai G."/>
            <person name="Sun C."/>
            <person name="Schmutz J."/>
            <person name="Leebens-Mack J.H."/>
            <person name="Li F.W."/>
            <person name="Wang L."/>
        </authorList>
    </citation>
    <scope>NUCLEOTIDE SEQUENCE [LARGE SCALE GENOMIC DNA]</scope>
    <source>
        <strain evidence="2">cv. PW_Plant_1</strain>
    </source>
</reference>
<keyword evidence="2" id="KW-1185">Reference proteome</keyword>
<comment type="caution">
    <text evidence="1">The sequence shown here is derived from an EMBL/GenBank/DDBJ whole genome shotgun (WGS) entry which is preliminary data.</text>
</comment>
<evidence type="ECO:0000313" key="1">
    <source>
        <dbReference type="EMBL" id="KAJ7532442.1"/>
    </source>
</evidence>
<dbReference type="EMBL" id="CM055104">
    <property type="protein sequence ID" value="KAJ7532442.1"/>
    <property type="molecule type" value="Genomic_DNA"/>
</dbReference>
<proteinExistence type="predicted"/>
<name>A0ACC2BSM7_DIPCM</name>
<protein>
    <submittedName>
        <fullName evidence="1">Uncharacterized protein</fullName>
    </submittedName>
</protein>
<organism evidence="1 2">
    <name type="scientific">Diphasiastrum complanatum</name>
    <name type="common">Issler's clubmoss</name>
    <name type="synonym">Lycopodium complanatum</name>
    <dbReference type="NCBI Taxonomy" id="34168"/>
    <lineage>
        <taxon>Eukaryota</taxon>
        <taxon>Viridiplantae</taxon>
        <taxon>Streptophyta</taxon>
        <taxon>Embryophyta</taxon>
        <taxon>Tracheophyta</taxon>
        <taxon>Lycopodiopsida</taxon>
        <taxon>Lycopodiales</taxon>
        <taxon>Lycopodiaceae</taxon>
        <taxon>Lycopodioideae</taxon>
        <taxon>Diphasiastrum</taxon>
    </lineage>
</organism>
<accession>A0ACC2BSM7</accession>